<feature type="transmembrane region" description="Helical" evidence="4">
    <location>
        <begin position="265"/>
        <end position="282"/>
    </location>
</feature>
<feature type="transmembrane region" description="Helical" evidence="4">
    <location>
        <begin position="288"/>
        <end position="308"/>
    </location>
</feature>
<evidence type="ECO:0000256" key="1">
    <source>
        <dbReference type="ARBA" id="ARBA00022692"/>
    </source>
</evidence>
<dbReference type="AlphaFoldDB" id="A0A3D9HRK7"/>
<evidence type="ECO:0000313" key="6">
    <source>
        <dbReference type="EMBL" id="RED52144.1"/>
    </source>
</evidence>
<dbReference type="Proteomes" id="UP000256845">
    <property type="component" value="Unassembled WGS sequence"/>
</dbReference>
<dbReference type="EMBL" id="QRDW01000002">
    <property type="protein sequence ID" value="RED52144.1"/>
    <property type="molecule type" value="Genomic_DNA"/>
</dbReference>
<dbReference type="GO" id="GO:0005886">
    <property type="term" value="C:plasma membrane"/>
    <property type="evidence" value="ECO:0007669"/>
    <property type="project" value="TreeGrafter"/>
</dbReference>
<dbReference type="Pfam" id="PF07690">
    <property type="entry name" value="MFS_1"/>
    <property type="match status" value="2"/>
</dbReference>
<feature type="transmembrane region" description="Helical" evidence="4">
    <location>
        <begin position="355"/>
        <end position="373"/>
    </location>
</feature>
<dbReference type="PANTHER" id="PTHR23521">
    <property type="entry name" value="TRANSPORTER MFS SUPERFAMILY"/>
    <property type="match status" value="1"/>
</dbReference>
<proteinExistence type="predicted"/>
<name>A0A3D9HRK7_9PROT</name>
<gene>
    <name evidence="6" type="ORF">DFP90_102162</name>
</gene>
<dbReference type="InterPro" id="IPR036259">
    <property type="entry name" value="MFS_trans_sf"/>
</dbReference>
<feature type="transmembrane region" description="Helical" evidence="4">
    <location>
        <begin position="12"/>
        <end position="31"/>
    </location>
</feature>
<dbReference type="Gene3D" id="1.20.1250.20">
    <property type="entry name" value="MFS general substrate transporter like domains"/>
    <property type="match status" value="2"/>
</dbReference>
<dbReference type="GO" id="GO:0022857">
    <property type="term" value="F:transmembrane transporter activity"/>
    <property type="evidence" value="ECO:0007669"/>
    <property type="project" value="InterPro"/>
</dbReference>
<evidence type="ECO:0000259" key="5">
    <source>
        <dbReference type="PROSITE" id="PS50850"/>
    </source>
</evidence>
<sequence length="417" mass="44584">MWTAIKSISSLLLSYGLLLLGNGMMGILLGLRSRIEGFSTEITGLIMSGYFIGMLVGALFAVRVIATVGHVRAFAALASLLSVAVLAHVLIVDPVAWFVLRVMAGFCMSGMVMVVESWVNERSTNAMRGRILSLYMITNYLGAGLGQFMMLIGDPAEYQLFIIASMVYSFALVPVLLSRASAPKPSSPQRMPFKDLFLTSPVGVMGTICAGVANASLNGMGAVFAREIGLSVAQVSTFMAMTILGGIALQFPIGRLSDRFDRRSVLIGASVFTALLAQAALWATDQPFIILVLIITAYGGFAFVVYPISSSQVNDLADPDRLVQVASGLLIAYGIGASMGPILAAQAMARFGADGFLYFLTGIYCFLALFILVRMTQRRRAVRPKAPFLPLGSMGTSSKQLYTAALSDSGQKEEDTH</sequence>
<feature type="transmembrane region" description="Helical" evidence="4">
    <location>
        <begin position="98"/>
        <end position="119"/>
    </location>
</feature>
<reference evidence="6 7" key="1">
    <citation type="submission" date="2018-07" db="EMBL/GenBank/DDBJ databases">
        <title>Genomic Encyclopedia of Type Strains, Phase III (KMG-III): the genomes of soil and plant-associated and newly described type strains.</title>
        <authorList>
            <person name="Whitman W."/>
        </authorList>
    </citation>
    <scope>NUCLEOTIDE SEQUENCE [LARGE SCALE GENOMIC DNA]</scope>
    <source>
        <strain evidence="6 7">CECT 8488</strain>
    </source>
</reference>
<keyword evidence="3 4" id="KW-0472">Membrane</keyword>
<keyword evidence="1 4" id="KW-0812">Transmembrane</keyword>
<evidence type="ECO:0000256" key="4">
    <source>
        <dbReference type="SAM" id="Phobius"/>
    </source>
</evidence>
<feature type="transmembrane region" description="Helical" evidence="4">
    <location>
        <begin position="329"/>
        <end position="349"/>
    </location>
</feature>
<feature type="transmembrane region" description="Helical" evidence="4">
    <location>
        <begin position="158"/>
        <end position="177"/>
    </location>
</feature>
<dbReference type="CDD" id="cd17477">
    <property type="entry name" value="MFS_YcaD_like"/>
    <property type="match status" value="1"/>
</dbReference>
<dbReference type="PANTHER" id="PTHR23521:SF3">
    <property type="entry name" value="MFS TRANSPORTER"/>
    <property type="match status" value="1"/>
</dbReference>
<evidence type="ECO:0000256" key="3">
    <source>
        <dbReference type="ARBA" id="ARBA00023136"/>
    </source>
</evidence>
<evidence type="ECO:0000256" key="2">
    <source>
        <dbReference type="ARBA" id="ARBA00022989"/>
    </source>
</evidence>
<feature type="domain" description="Major facilitator superfamily (MFS) profile" evidence="5">
    <location>
        <begin position="2"/>
        <end position="380"/>
    </location>
</feature>
<dbReference type="RefSeq" id="WP_115935697.1">
    <property type="nucleotide sequence ID" value="NZ_QRDW01000002.1"/>
</dbReference>
<protein>
    <submittedName>
        <fullName evidence="6">Putative MFS family arabinose efflux permease</fullName>
    </submittedName>
</protein>
<feature type="transmembrane region" description="Helical" evidence="4">
    <location>
        <begin position="228"/>
        <end position="253"/>
    </location>
</feature>
<dbReference type="SUPFAM" id="SSF103473">
    <property type="entry name" value="MFS general substrate transporter"/>
    <property type="match status" value="1"/>
</dbReference>
<evidence type="ECO:0000313" key="7">
    <source>
        <dbReference type="Proteomes" id="UP000256845"/>
    </source>
</evidence>
<dbReference type="InterPro" id="IPR047200">
    <property type="entry name" value="MFS_YcaD-like"/>
</dbReference>
<organism evidence="6 7">
    <name type="scientific">Aestuariispira insulae</name>
    <dbReference type="NCBI Taxonomy" id="1461337"/>
    <lineage>
        <taxon>Bacteria</taxon>
        <taxon>Pseudomonadati</taxon>
        <taxon>Pseudomonadota</taxon>
        <taxon>Alphaproteobacteria</taxon>
        <taxon>Rhodospirillales</taxon>
        <taxon>Kiloniellaceae</taxon>
        <taxon>Aestuariispira</taxon>
    </lineage>
</organism>
<keyword evidence="7" id="KW-1185">Reference proteome</keyword>
<accession>A0A3D9HRK7</accession>
<dbReference type="InterPro" id="IPR011701">
    <property type="entry name" value="MFS"/>
</dbReference>
<feature type="transmembrane region" description="Helical" evidence="4">
    <location>
        <begin position="43"/>
        <end position="66"/>
    </location>
</feature>
<feature type="transmembrane region" description="Helical" evidence="4">
    <location>
        <begin position="197"/>
        <end position="216"/>
    </location>
</feature>
<keyword evidence="2 4" id="KW-1133">Transmembrane helix</keyword>
<feature type="transmembrane region" description="Helical" evidence="4">
    <location>
        <begin position="73"/>
        <end position="92"/>
    </location>
</feature>
<dbReference type="InterPro" id="IPR020846">
    <property type="entry name" value="MFS_dom"/>
</dbReference>
<dbReference type="PROSITE" id="PS50850">
    <property type="entry name" value="MFS"/>
    <property type="match status" value="1"/>
</dbReference>
<feature type="transmembrane region" description="Helical" evidence="4">
    <location>
        <begin position="131"/>
        <end position="152"/>
    </location>
</feature>
<dbReference type="OrthoDB" id="9810614at2"/>
<comment type="caution">
    <text evidence="6">The sequence shown here is derived from an EMBL/GenBank/DDBJ whole genome shotgun (WGS) entry which is preliminary data.</text>
</comment>